<keyword evidence="9" id="KW-1185">Reference proteome</keyword>
<evidence type="ECO:0000256" key="4">
    <source>
        <dbReference type="SAM" id="Phobius"/>
    </source>
</evidence>
<feature type="compositionally biased region" description="Polar residues" evidence="3">
    <location>
        <begin position="881"/>
        <end position="892"/>
    </location>
</feature>
<keyword evidence="2" id="KW-0479">Metal-binding</keyword>
<sequence length="929" mass="99343">MWTSGLFLLGLAVTQPGIGLVQGRSSSSSIPFVAQYEFLAEPVVHRFSEGGHGLGKRSFHTAHSLQDMIEEDGTFHMEVRVFNTTYALIMEANTDLVHASAMMTHTVGGKQVRSPLATHDIGVYRGHVLRTGPVLPYEGSESVRKWARFNRSQFSFDTHDSWARLSVYRDGAGRAVVDGAFGIDGETMYVKPAHTYMRTKRDGDPALSNPYARAEGLRHAASIAYRQSDLVGARGEHSCGSDRLADNQRPGLPHTARTARTARTTRKGMRRRTDAAFDGNSNAIHSGCSAARKILYMGAAADCSYVTSYQSQDSARQQILSDWNQASAVYERQLNVALGLIELQIEDLVCPAAADSAKAWNRGCSEAYTIDRRLSDFSTWRSAKGGKDGCGLWHLMTNCPTGTEVGLAWLGTVCTTSSSANTVQGGVSSGTGVSAVSRDEWKVVAHEVGHNFGATHDCTAQDCPCPAGGCKACCACDGDCNCNAKYIMNPTSPVSSDDFSPCSIRSMCATIASAQCLQDPGSRLTLSAGMCGNGIKEPGEECDCGTSAECSADPCCDGATCRLRKGAVCADSNDACCSKCQLRAAGAVCRASYSECDLQEVCDGESPECPADKHVKDGSSCGDSDLRCASGQCTSRDAQCAARGGAEGLTKRCTLSMAGDLCDFQCSNPGSPLTCMFMSGSFIDGTDCGFHARCRGGSCTGDNGFYQFLLLFQRNLAISVPVTVVVGLIVITIVTSLCCRCFACCRRMRPKRLGKKGSAAAAAAAAAGGGGGGGGSVLPPQSPFAPRPRGPAWVDPVPYNGPYADQQHQQHQQQLQHQRSRLESPLAPPDNYQSQPSYPMHNPYPPQPAYMDQNAYPPQPAYTDQSSYPPHDPYSDHEQYPAQTASMDQNSYPMHVLHSPLNAGAPPRIDSISNGRHSRLSTTGRALRR</sequence>
<keyword evidence="2" id="KW-0862">Zinc</keyword>
<evidence type="ECO:0000313" key="9">
    <source>
        <dbReference type="Proteomes" id="UP001140011"/>
    </source>
</evidence>
<dbReference type="GO" id="GO:0004222">
    <property type="term" value="F:metalloendopeptidase activity"/>
    <property type="evidence" value="ECO:0007669"/>
    <property type="project" value="InterPro"/>
</dbReference>
<dbReference type="Gene3D" id="4.10.70.10">
    <property type="entry name" value="Disintegrin domain"/>
    <property type="match status" value="1"/>
</dbReference>
<dbReference type="SUPFAM" id="SSF55486">
    <property type="entry name" value="Metalloproteases ('zincins'), catalytic domain"/>
    <property type="match status" value="1"/>
</dbReference>
<feature type="binding site" evidence="2">
    <location>
        <position position="456"/>
    </location>
    <ligand>
        <name>Zn(2+)</name>
        <dbReference type="ChEBI" id="CHEBI:29105"/>
        <note>catalytic</note>
    </ligand>
</feature>
<evidence type="ECO:0000259" key="7">
    <source>
        <dbReference type="PROSITE" id="PS50215"/>
    </source>
</evidence>
<proteinExistence type="predicted"/>
<dbReference type="PANTHER" id="PTHR11905:SF159">
    <property type="entry name" value="ADAM METALLOPROTEASE"/>
    <property type="match status" value="1"/>
</dbReference>
<keyword evidence="5" id="KW-0732">Signal</keyword>
<dbReference type="AlphaFoldDB" id="A0A9W8LDQ3"/>
<evidence type="ECO:0000256" key="1">
    <source>
        <dbReference type="ARBA" id="ARBA00023157"/>
    </source>
</evidence>
<dbReference type="Pfam" id="PF00200">
    <property type="entry name" value="Disintegrin"/>
    <property type="match status" value="1"/>
</dbReference>
<feature type="compositionally biased region" description="Basic and acidic residues" evidence="3">
    <location>
        <begin position="236"/>
        <end position="246"/>
    </location>
</feature>
<feature type="domain" description="Peptidase M12B" evidence="7">
    <location>
        <begin position="293"/>
        <end position="507"/>
    </location>
</feature>
<dbReference type="SUPFAM" id="SSF57552">
    <property type="entry name" value="Blood coagulation inhibitor (disintegrin)"/>
    <property type="match status" value="1"/>
</dbReference>
<dbReference type="InterPro" id="IPR024079">
    <property type="entry name" value="MetalloPept_cat_dom_sf"/>
</dbReference>
<dbReference type="GO" id="GO:0046872">
    <property type="term" value="F:metal ion binding"/>
    <property type="evidence" value="ECO:0007669"/>
    <property type="project" value="UniProtKB-KW"/>
</dbReference>
<dbReference type="PROSITE" id="PS50214">
    <property type="entry name" value="DISINTEGRIN_2"/>
    <property type="match status" value="1"/>
</dbReference>
<dbReference type="OrthoDB" id="5951731at2759"/>
<feature type="binding site" evidence="2">
    <location>
        <position position="446"/>
    </location>
    <ligand>
        <name>Zn(2+)</name>
        <dbReference type="ChEBI" id="CHEBI:29105"/>
        <note>catalytic</note>
    </ligand>
</feature>
<feature type="transmembrane region" description="Helical" evidence="4">
    <location>
        <begin position="716"/>
        <end position="743"/>
    </location>
</feature>
<feature type="region of interest" description="Disordered" evidence="3">
    <location>
        <begin position="236"/>
        <end position="271"/>
    </location>
</feature>
<comment type="caution">
    <text evidence="2">Lacks conserved residue(s) required for the propagation of feature annotation.</text>
</comment>
<protein>
    <submittedName>
        <fullName evidence="8">Uncharacterized protein</fullName>
    </submittedName>
</protein>
<dbReference type="PANTHER" id="PTHR11905">
    <property type="entry name" value="ADAM A DISINTEGRIN AND METALLOPROTEASE DOMAIN"/>
    <property type="match status" value="1"/>
</dbReference>
<feature type="active site" evidence="2">
    <location>
        <position position="447"/>
    </location>
</feature>
<dbReference type="FunFam" id="4.10.70.10:FF:000001">
    <property type="entry name" value="Disintegrin and metalloproteinase domain-containing protein 22"/>
    <property type="match status" value="1"/>
</dbReference>
<evidence type="ECO:0000256" key="2">
    <source>
        <dbReference type="PROSITE-ProRule" id="PRU00276"/>
    </source>
</evidence>
<dbReference type="InterPro" id="IPR036436">
    <property type="entry name" value="Disintegrin_dom_sf"/>
</dbReference>
<evidence type="ECO:0000256" key="3">
    <source>
        <dbReference type="SAM" id="MobiDB-lite"/>
    </source>
</evidence>
<keyword evidence="4" id="KW-0812">Transmembrane</keyword>
<keyword evidence="1" id="KW-1015">Disulfide bond</keyword>
<feature type="compositionally biased region" description="Low complexity" evidence="3">
    <location>
        <begin position="806"/>
        <end position="817"/>
    </location>
</feature>
<organism evidence="8 9">
    <name type="scientific">Coemansia pectinata</name>
    <dbReference type="NCBI Taxonomy" id="1052879"/>
    <lineage>
        <taxon>Eukaryota</taxon>
        <taxon>Fungi</taxon>
        <taxon>Fungi incertae sedis</taxon>
        <taxon>Zoopagomycota</taxon>
        <taxon>Kickxellomycotina</taxon>
        <taxon>Kickxellomycetes</taxon>
        <taxon>Kickxellales</taxon>
        <taxon>Kickxellaceae</taxon>
        <taxon>Coemansia</taxon>
    </lineage>
</organism>
<keyword evidence="4" id="KW-0472">Membrane</keyword>
<dbReference type="SMART" id="SM00050">
    <property type="entry name" value="DISIN"/>
    <property type="match status" value="1"/>
</dbReference>
<evidence type="ECO:0000313" key="8">
    <source>
        <dbReference type="EMBL" id="KAJ2756919.1"/>
    </source>
</evidence>
<feature type="region of interest" description="Disordered" evidence="3">
    <location>
        <begin position="769"/>
        <end position="929"/>
    </location>
</feature>
<comment type="caution">
    <text evidence="8">The sequence shown here is derived from an EMBL/GenBank/DDBJ whole genome shotgun (WGS) entry which is preliminary data.</text>
</comment>
<evidence type="ECO:0000259" key="6">
    <source>
        <dbReference type="PROSITE" id="PS50214"/>
    </source>
</evidence>
<gene>
    <name evidence="8" type="ORF">GGI19_000441</name>
</gene>
<feature type="compositionally biased region" description="Polar residues" evidence="3">
    <location>
        <begin position="911"/>
        <end position="929"/>
    </location>
</feature>
<dbReference type="GO" id="GO:0006508">
    <property type="term" value="P:proteolysis"/>
    <property type="evidence" value="ECO:0007669"/>
    <property type="project" value="InterPro"/>
</dbReference>
<accession>A0A9W8LDQ3</accession>
<dbReference type="Pfam" id="PF13574">
    <property type="entry name" value="Reprolysin_2"/>
    <property type="match status" value="1"/>
</dbReference>
<feature type="binding site" evidence="2">
    <location>
        <position position="450"/>
    </location>
    <ligand>
        <name>Zn(2+)</name>
        <dbReference type="ChEBI" id="CHEBI:29105"/>
        <note>catalytic</note>
    </ligand>
</feature>
<dbReference type="Gene3D" id="3.40.390.10">
    <property type="entry name" value="Collagenase (Catalytic Domain)"/>
    <property type="match status" value="1"/>
</dbReference>
<name>A0A9W8LDQ3_9FUNG</name>
<dbReference type="PROSITE" id="PS50215">
    <property type="entry name" value="ADAM_MEPRO"/>
    <property type="match status" value="1"/>
</dbReference>
<feature type="domain" description="Disintegrin" evidence="6">
    <location>
        <begin position="528"/>
        <end position="617"/>
    </location>
</feature>
<reference evidence="8" key="1">
    <citation type="submission" date="2022-07" db="EMBL/GenBank/DDBJ databases">
        <title>Phylogenomic reconstructions and comparative analyses of Kickxellomycotina fungi.</title>
        <authorList>
            <person name="Reynolds N.K."/>
            <person name="Stajich J.E."/>
            <person name="Barry K."/>
            <person name="Grigoriev I.V."/>
            <person name="Crous P."/>
            <person name="Smith M.E."/>
        </authorList>
    </citation>
    <scope>NUCLEOTIDE SEQUENCE</scope>
    <source>
        <strain evidence="8">BCRC 34297</strain>
    </source>
</reference>
<feature type="chain" id="PRO_5040810540" evidence="5">
    <location>
        <begin position="24"/>
        <end position="929"/>
    </location>
</feature>
<feature type="compositionally biased region" description="Pro residues" evidence="3">
    <location>
        <begin position="780"/>
        <end position="789"/>
    </location>
</feature>
<keyword evidence="4" id="KW-1133">Transmembrane helix</keyword>
<feature type="signal peptide" evidence="5">
    <location>
        <begin position="1"/>
        <end position="23"/>
    </location>
</feature>
<dbReference type="Proteomes" id="UP001140011">
    <property type="component" value="Unassembled WGS sequence"/>
</dbReference>
<dbReference type="InterPro" id="IPR001590">
    <property type="entry name" value="Peptidase_M12B"/>
</dbReference>
<dbReference type="InterPro" id="IPR001762">
    <property type="entry name" value="Disintegrin_dom"/>
</dbReference>
<dbReference type="EMBL" id="JANBUH010000012">
    <property type="protein sequence ID" value="KAJ2756919.1"/>
    <property type="molecule type" value="Genomic_DNA"/>
</dbReference>
<evidence type="ECO:0000256" key="5">
    <source>
        <dbReference type="SAM" id="SignalP"/>
    </source>
</evidence>